<dbReference type="Proteomes" id="UP000541444">
    <property type="component" value="Unassembled WGS sequence"/>
</dbReference>
<dbReference type="OrthoDB" id="1848252at2759"/>
<dbReference type="Pfam" id="PF06219">
    <property type="entry name" value="DUF1005"/>
    <property type="match status" value="1"/>
</dbReference>
<reference evidence="1 2" key="1">
    <citation type="journal article" date="2020" name="IScience">
        <title>Genome Sequencing of the Endangered Kingdonia uniflora (Circaeasteraceae, Ranunculales) Reveals Potential Mechanisms of Evolutionary Specialization.</title>
        <authorList>
            <person name="Sun Y."/>
            <person name="Deng T."/>
            <person name="Zhang A."/>
            <person name="Moore M.J."/>
            <person name="Landis J.B."/>
            <person name="Lin N."/>
            <person name="Zhang H."/>
            <person name="Zhang X."/>
            <person name="Huang J."/>
            <person name="Zhang X."/>
            <person name="Sun H."/>
            <person name="Wang H."/>
        </authorList>
    </citation>
    <scope>NUCLEOTIDE SEQUENCE [LARGE SCALE GENOMIC DNA]</scope>
    <source>
        <strain evidence="1">TB1705</strain>
        <tissue evidence="1">Leaf</tissue>
    </source>
</reference>
<keyword evidence="2" id="KW-1185">Reference proteome</keyword>
<dbReference type="EMBL" id="JACGCM010000671">
    <property type="protein sequence ID" value="KAF6168928.1"/>
    <property type="molecule type" value="Genomic_DNA"/>
</dbReference>
<proteinExistence type="predicted"/>
<gene>
    <name evidence="1" type="ORF">GIB67_038425</name>
</gene>
<sequence>MDPQVFVRLSIGSLGLRIPPTALKNVPEGIQAPSSLCSCEFRLRGFPVQTTSIPFILSPESAPDLHSIASSFYLEKSDVKALLAPRCFNKSHACLEVFVFITRQTPHCEFRNKKQRIGTFKLPVGPEWAEGKPVVLHNGWIGVEKNKKKCGKLGAELHLKVKLDPDPRYVFQFEDETTLNPQIVLLEGTIKQPIFSCKFSRDRRASQLDPMNSYWSSFSGGGGTEQEKSERRERKGWKVMIHDLSGSAVAAAFISTPFVPSTGCDRVLRSNPGAWMIVRPDPYGLDSWQPWGKLEAWRESGARDNICCRFNLHSEGQVGGSCLLVSEMFIRADKGGEFFIDSDRPTPNGTPVPSPHSSGDFAAIGPSIAGGFVMNCRVQGERKSSKPLVQLATRHVRCVEDAAIFMALAAAVDLSIEACRPFERKARRKSRDSLII</sequence>
<protein>
    <recommendedName>
        <fullName evidence="3">Stress-induced protein</fullName>
    </recommendedName>
</protein>
<evidence type="ECO:0000313" key="1">
    <source>
        <dbReference type="EMBL" id="KAF6168928.1"/>
    </source>
</evidence>
<accession>A0A7J7NPS2</accession>
<dbReference type="AlphaFoldDB" id="A0A7J7NPS2"/>
<comment type="caution">
    <text evidence="1">The sequence shown here is derived from an EMBL/GenBank/DDBJ whole genome shotgun (WGS) entry which is preliminary data.</text>
</comment>
<name>A0A7J7NPS2_9MAGN</name>
<dbReference type="InterPro" id="IPR010410">
    <property type="entry name" value="DUF1005"/>
</dbReference>
<dbReference type="PANTHER" id="PTHR31317:SF4">
    <property type="entry name" value="OS08G0163500 PROTEIN"/>
    <property type="match status" value="1"/>
</dbReference>
<organism evidence="1 2">
    <name type="scientific">Kingdonia uniflora</name>
    <dbReference type="NCBI Taxonomy" id="39325"/>
    <lineage>
        <taxon>Eukaryota</taxon>
        <taxon>Viridiplantae</taxon>
        <taxon>Streptophyta</taxon>
        <taxon>Embryophyta</taxon>
        <taxon>Tracheophyta</taxon>
        <taxon>Spermatophyta</taxon>
        <taxon>Magnoliopsida</taxon>
        <taxon>Ranunculales</taxon>
        <taxon>Circaeasteraceae</taxon>
        <taxon>Kingdonia</taxon>
    </lineage>
</organism>
<dbReference type="PANTHER" id="PTHR31317">
    <property type="entry name" value="OS08G0163500 PROTEIN"/>
    <property type="match status" value="1"/>
</dbReference>
<evidence type="ECO:0000313" key="2">
    <source>
        <dbReference type="Proteomes" id="UP000541444"/>
    </source>
</evidence>
<evidence type="ECO:0008006" key="3">
    <source>
        <dbReference type="Google" id="ProtNLM"/>
    </source>
</evidence>